<keyword evidence="1" id="KW-0732">Signal</keyword>
<evidence type="ECO:0000259" key="2">
    <source>
        <dbReference type="Pfam" id="PF06259"/>
    </source>
</evidence>
<accession>A0A1G8DZV1</accession>
<dbReference type="InterPro" id="IPR010427">
    <property type="entry name" value="DUF1023"/>
</dbReference>
<reference evidence="3 4" key="1">
    <citation type="submission" date="2016-10" db="EMBL/GenBank/DDBJ databases">
        <authorList>
            <person name="de Groot N.N."/>
        </authorList>
    </citation>
    <scope>NUCLEOTIDE SEQUENCE [LARGE SCALE GENOMIC DNA]</scope>
    <source>
        <strain evidence="3 4">CPCC 201354</strain>
    </source>
</reference>
<protein>
    <submittedName>
        <fullName evidence="3">Alpha/beta hydrolase</fullName>
    </submittedName>
</protein>
<feature type="chain" id="PRO_5011626608" evidence="1">
    <location>
        <begin position="26"/>
        <end position="250"/>
    </location>
</feature>
<sequence>MTGRTMVSVAAVVAAVGGLLGSPQAAPVEKLVRVYGDLATAEHVAVVVPGSDTTVATFERRGDKPYSTPEGGAKALMAEARRVDPAAKLAVVAWLGYDSPKTWSLGVATAHAAEEGARALRGVVDNLEGKRVTLLCHSYGSVVCAKAVPGSAVADLAVFGSAGLQVGHARDLGGVRLWAGLGADDWISNVPNVTIGPFGFGADPMHPDFGARRFTTGRAGHSDYLRPESESLRNLTLIALGRASEVTVVR</sequence>
<dbReference type="EMBL" id="FNCN01000019">
    <property type="protein sequence ID" value="SDH63101.1"/>
    <property type="molecule type" value="Genomic_DNA"/>
</dbReference>
<dbReference type="Pfam" id="PF06259">
    <property type="entry name" value="Abhydrolase_8"/>
    <property type="match status" value="1"/>
</dbReference>
<proteinExistence type="predicted"/>
<dbReference type="Proteomes" id="UP000198923">
    <property type="component" value="Unassembled WGS sequence"/>
</dbReference>
<gene>
    <name evidence="3" type="ORF">SAMN05421505_11958</name>
</gene>
<feature type="domain" description="DUF1023" evidence="2">
    <location>
        <begin position="32"/>
        <end position="193"/>
    </location>
</feature>
<dbReference type="OrthoDB" id="5170249at2"/>
<organism evidence="3 4">
    <name type="scientific">Sinosporangium album</name>
    <dbReference type="NCBI Taxonomy" id="504805"/>
    <lineage>
        <taxon>Bacteria</taxon>
        <taxon>Bacillati</taxon>
        <taxon>Actinomycetota</taxon>
        <taxon>Actinomycetes</taxon>
        <taxon>Streptosporangiales</taxon>
        <taxon>Streptosporangiaceae</taxon>
        <taxon>Sinosporangium</taxon>
    </lineage>
</organism>
<evidence type="ECO:0000313" key="3">
    <source>
        <dbReference type="EMBL" id="SDH63101.1"/>
    </source>
</evidence>
<dbReference type="RefSeq" id="WP_093171982.1">
    <property type="nucleotide sequence ID" value="NZ_FNCN01000019.1"/>
</dbReference>
<keyword evidence="4" id="KW-1185">Reference proteome</keyword>
<keyword evidence="3" id="KW-0378">Hydrolase</keyword>
<feature type="signal peptide" evidence="1">
    <location>
        <begin position="1"/>
        <end position="25"/>
    </location>
</feature>
<dbReference type="GO" id="GO:0016787">
    <property type="term" value="F:hydrolase activity"/>
    <property type="evidence" value="ECO:0007669"/>
    <property type="project" value="UniProtKB-KW"/>
</dbReference>
<name>A0A1G8DZV1_9ACTN</name>
<evidence type="ECO:0000256" key="1">
    <source>
        <dbReference type="SAM" id="SignalP"/>
    </source>
</evidence>
<dbReference type="AlphaFoldDB" id="A0A1G8DZV1"/>
<evidence type="ECO:0000313" key="4">
    <source>
        <dbReference type="Proteomes" id="UP000198923"/>
    </source>
</evidence>
<dbReference type="STRING" id="504805.SAMN05421505_11958"/>